<evidence type="ECO:0000313" key="2">
    <source>
        <dbReference type="EMBL" id="PQQ18671.1"/>
    </source>
</evidence>
<keyword evidence="3" id="KW-1185">Reference proteome</keyword>
<organism evidence="2 3">
    <name type="scientific">Prunus yedoensis var. nudiflora</name>
    <dbReference type="NCBI Taxonomy" id="2094558"/>
    <lineage>
        <taxon>Eukaryota</taxon>
        <taxon>Viridiplantae</taxon>
        <taxon>Streptophyta</taxon>
        <taxon>Embryophyta</taxon>
        <taxon>Tracheophyta</taxon>
        <taxon>Spermatophyta</taxon>
        <taxon>Magnoliopsida</taxon>
        <taxon>eudicotyledons</taxon>
        <taxon>Gunneridae</taxon>
        <taxon>Pentapetalae</taxon>
        <taxon>rosids</taxon>
        <taxon>fabids</taxon>
        <taxon>Rosales</taxon>
        <taxon>Rosaceae</taxon>
        <taxon>Amygdaloideae</taxon>
        <taxon>Amygdaleae</taxon>
        <taxon>Prunus</taxon>
    </lineage>
</organism>
<accession>A0A314ZP66</accession>
<feature type="region of interest" description="Disordered" evidence="1">
    <location>
        <begin position="1"/>
        <end position="29"/>
    </location>
</feature>
<evidence type="ECO:0000256" key="1">
    <source>
        <dbReference type="SAM" id="MobiDB-lite"/>
    </source>
</evidence>
<protein>
    <submittedName>
        <fullName evidence="2">Uncharacterized protein</fullName>
    </submittedName>
</protein>
<comment type="caution">
    <text evidence="2">The sequence shown here is derived from an EMBL/GenBank/DDBJ whole genome shotgun (WGS) entry which is preliminary data.</text>
</comment>
<dbReference type="EMBL" id="PJQY01000099">
    <property type="protein sequence ID" value="PQQ18671.1"/>
    <property type="molecule type" value="Genomic_DNA"/>
</dbReference>
<proteinExistence type="predicted"/>
<name>A0A314ZP66_PRUYE</name>
<dbReference type="Proteomes" id="UP000250321">
    <property type="component" value="Unassembled WGS sequence"/>
</dbReference>
<reference evidence="2 3" key="1">
    <citation type="submission" date="2018-02" db="EMBL/GenBank/DDBJ databases">
        <title>Draft genome of wild Prunus yedoensis var. nudiflora.</title>
        <authorList>
            <person name="Baek S."/>
            <person name="Kim J.-H."/>
            <person name="Choi K."/>
            <person name="Kim G.-B."/>
            <person name="Cho A."/>
            <person name="Jang H."/>
            <person name="Shin C.-H."/>
            <person name="Yu H.-J."/>
            <person name="Mun J.-H."/>
        </authorList>
    </citation>
    <scope>NUCLEOTIDE SEQUENCE [LARGE SCALE GENOMIC DNA]</scope>
    <source>
        <strain evidence="3">cv. Jeju island</strain>
        <tissue evidence="2">Leaf</tissue>
    </source>
</reference>
<dbReference type="AlphaFoldDB" id="A0A314ZP66"/>
<gene>
    <name evidence="2" type="ORF">Pyn_30028</name>
</gene>
<evidence type="ECO:0000313" key="3">
    <source>
        <dbReference type="Proteomes" id="UP000250321"/>
    </source>
</evidence>
<sequence length="65" mass="7246">MERGLRGSARQDGVPSCGTKRRRSNGGRGAVRVCHDLGYGVELSRRHGSHGPRGFSGWCKWRHRT</sequence>